<dbReference type="SUPFAM" id="SSF54631">
    <property type="entry name" value="CBS-domain pair"/>
    <property type="match status" value="1"/>
</dbReference>
<evidence type="ECO:0000313" key="1">
    <source>
        <dbReference type="EMBL" id="MBO0655479.1"/>
    </source>
</evidence>
<accession>A0A939FQJ9</accession>
<proteinExistence type="predicted"/>
<dbReference type="EMBL" id="JAFMOF010000003">
    <property type="protein sequence ID" value="MBO0655479.1"/>
    <property type="molecule type" value="Genomic_DNA"/>
</dbReference>
<organism evidence="1 2">
    <name type="scientific">Streptomyces triculaminicus</name>
    <dbReference type="NCBI Taxonomy" id="2816232"/>
    <lineage>
        <taxon>Bacteria</taxon>
        <taxon>Bacillati</taxon>
        <taxon>Actinomycetota</taxon>
        <taxon>Actinomycetes</taxon>
        <taxon>Kitasatosporales</taxon>
        <taxon>Streptomycetaceae</taxon>
        <taxon>Streptomyces</taxon>
    </lineage>
</organism>
<name>A0A939FQJ9_9ACTN</name>
<protein>
    <submittedName>
        <fullName evidence="1">CBS domain-containing protein</fullName>
    </submittedName>
</protein>
<evidence type="ECO:0000313" key="2">
    <source>
        <dbReference type="Proteomes" id="UP000664781"/>
    </source>
</evidence>
<dbReference type="InterPro" id="IPR046342">
    <property type="entry name" value="CBS_dom_sf"/>
</dbReference>
<comment type="caution">
    <text evidence="1">The sequence shown here is derived from an EMBL/GenBank/DDBJ whole genome shotgun (WGS) entry which is preliminary data.</text>
</comment>
<sequence length="347" mass="38474">MMVRPSERELLDLKGSELPLGEFLELFGVRVRRPWNVHEIAQVLSDAGLATLPDFATCGAGDRVQVVALVTAVPPPGESEDQEVEGGSLPSSALPQRLLIGDLPSARGGVRCVSASNALSQATYLMRHHGCDQVPVTTGMTAVHGVVTWRSLALMYERNKEPTLDNAMQQEYLPWADVRQEFFTCLPMLTEQGYLLVRREDGSLSGIVTHAHVVDRFKSAAHPFFLLGEIESLLRRWLGASLTEEAVKAVQTNKKAEQRSGRVEDLMFGDYVRLLDGEQKKTGMAQQADLNWTALQCGSLDRAQFVRHLQQVQAIRNRIAHFDEGPLPPESMRELTAFTALLRDYVG</sequence>
<reference evidence="1" key="1">
    <citation type="submission" date="2021-03" db="EMBL/GenBank/DDBJ databases">
        <title>Streptomyces strains.</title>
        <authorList>
            <person name="Lund M.B."/>
            <person name="Toerring T."/>
        </authorList>
    </citation>
    <scope>NUCLEOTIDE SEQUENCE</scope>
    <source>
        <strain evidence="1">JCM 4242</strain>
    </source>
</reference>
<dbReference type="Gene3D" id="3.10.580.10">
    <property type="entry name" value="CBS-domain"/>
    <property type="match status" value="1"/>
</dbReference>
<gene>
    <name evidence="1" type="ORF">J1792_22675</name>
</gene>
<keyword evidence="2" id="KW-1185">Reference proteome</keyword>
<dbReference type="Proteomes" id="UP000664781">
    <property type="component" value="Unassembled WGS sequence"/>
</dbReference>
<dbReference type="AlphaFoldDB" id="A0A939FQJ9"/>